<comment type="caution">
    <text evidence="9">The sequence shown here is derived from an EMBL/GenBank/DDBJ whole genome shotgun (WGS) entry which is preliminary data.</text>
</comment>
<evidence type="ECO:0000256" key="6">
    <source>
        <dbReference type="ARBA" id="ARBA00022833"/>
    </source>
</evidence>
<gene>
    <name evidence="10" type="ORF">HINF_LOCUS10269</name>
    <name evidence="9" type="ORF">HINF_LOCUS64832</name>
</gene>
<accession>A0AA86V5M7</accession>
<dbReference type="FunFam" id="3.40.630.10:FF:000015">
    <property type="entry name" value="Aminoacyl-histidine dipeptidase PepD"/>
    <property type="match status" value="1"/>
</dbReference>
<keyword evidence="4" id="KW-0479">Metal-binding</keyword>
<dbReference type="PIRSF" id="PIRSF016599">
    <property type="entry name" value="Xaa-His_dipept"/>
    <property type="match status" value="1"/>
</dbReference>
<evidence type="ECO:0000256" key="8">
    <source>
        <dbReference type="ARBA" id="ARBA00023285"/>
    </source>
</evidence>
<reference evidence="10 11" key="2">
    <citation type="submission" date="2024-07" db="EMBL/GenBank/DDBJ databases">
        <authorList>
            <person name="Akdeniz Z."/>
        </authorList>
    </citation>
    <scope>NUCLEOTIDE SEQUENCE [LARGE SCALE GENOMIC DNA]</scope>
</reference>
<comment type="cofactor">
    <cofactor evidence="2">
        <name>Zn(2+)</name>
        <dbReference type="ChEBI" id="CHEBI:29105"/>
    </cofactor>
</comment>
<comment type="cofactor">
    <cofactor evidence="1">
        <name>Co(2+)</name>
        <dbReference type="ChEBI" id="CHEBI:48828"/>
    </cofactor>
</comment>
<dbReference type="PRINTS" id="PR00934">
    <property type="entry name" value="XHISDIPTASE"/>
</dbReference>
<evidence type="ECO:0000256" key="4">
    <source>
        <dbReference type="ARBA" id="ARBA00022723"/>
    </source>
</evidence>
<proteinExistence type="predicted"/>
<keyword evidence="3" id="KW-0645">Protease</keyword>
<dbReference type="PANTHER" id="PTHR43501">
    <property type="entry name" value="CYTOSOL NON-SPECIFIC DIPEPTIDASE"/>
    <property type="match status" value="1"/>
</dbReference>
<evidence type="ECO:0000313" key="10">
    <source>
        <dbReference type="EMBL" id="CAL5988226.1"/>
    </source>
</evidence>
<keyword evidence="8" id="KW-0170">Cobalt</keyword>
<dbReference type="GO" id="GO:0046872">
    <property type="term" value="F:metal ion binding"/>
    <property type="evidence" value="ECO:0007669"/>
    <property type="project" value="UniProtKB-KW"/>
</dbReference>
<keyword evidence="5" id="KW-0378">Hydrolase</keyword>
<keyword evidence="6" id="KW-0862">Zinc</keyword>
<dbReference type="EMBL" id="CATOUU010001177">
    <property type="protein sequence ID" value="CAI9977187.1"/>
    <property type="molecule type" value="Genomic_DNA"/>
</dbReference>
<dbReference type="GO" id="GO:0006508">
    <property type="term" value="P:proteolysis"/>
    <property type="evidence" value="ECO:0007669"/>
    <property type="project" value="UniProtKB-KW"/>
</dbReference>
<dbReference type="NCBIfam" id="TIGR01893">
    <property type="entry name" value="aa-his-dipept"/>
    <property type="match status" value="1"/>
</dbReference>
<dbReference type="EMBL" id="CAXDID020000022">
    <property type="protein sequence ID" value="CAL5988226.1"/>
    <property type="molecule type" value="Genomic_DNA"/>
</dbReference>
<evidence type="ECO:0000256" key="3">
    <source>
        <dbReference type="ARBA" id="ARBA00022670"/>
    </source>
</evidence>
<keyword evidence="7" id="KW-0482">Metalloprotease</keyword>
<dbReference type="GO" id="GO:0070573">
    <property type="term" value="F:metallodipeptidase activity"/>
    <property type="evidence" value="ECO:0007669"/>
    <property type="project" value="TreeGrafter"/>
</dbReference>
<dbReference type="Gene3D" id="3.40.630.10">
    <property type="entry name" value="Zn peptidases"/>
    <property type="match status" value="1"/>
</dbReference>
<organism evidence="9">
    <name type="scientific">Hexamita inflata</name>
    <dbReference type="NCBI Taxonomy" id="28002"/>
    <lineage>
        <taxon>Eukaryota</taxon>
        <taxon>Metamonada</taxon>
        <taxon>Diplomonadida</taxon>
        <taxon>Hexamitidae</taxon>
        <taxon>Hexamitinae</taxon>
        <taxon>Hexamita</taxon>
    </lineage>
</organism>
<evidence type="ECO:0000313" key="9">
    <source>
        <dbReference type="EMBL" id="CAI9977187.1"/>
    </source>
</evidence>
<dbReference type="InterPro" id="IPR001160">
    <property type="entry name" value="Peptidase_M20C"/>
</dbReference>
<evidence type="ECO:0000256" key="2">
    <source>
        <dbReference type="ARBA" id="ARBA00001947"/>
    </source>
</evidence>
<dbReference type="AlphaFoldDB" id="A0AA86V5M7"/>
<evidence type="ECO:0000313" key="11">
    <source>
        <dbReference type="Proteomes" id="UP001642409"/>
    </source>
</evidence>
<sequence>MQLDQLEPKAVWAEFFEICKIPHKSGNVDAIRAFLRKRCEDRGFKCFEDGFAGNLLIVKEADTGFENAPVICIQGHMDMVCSKRSDNPHDFAKDPIRPRIMTVDNKQVVMATGTSLGADDGMGLAAGLAIIFDKTLKTGKIEVLCTKDEETTMHGVLNMSNNFITAKYLLNLDSEDVGVITIGSAGGFCGDIILPKMETTAISAENCQCVKMRFFNLSGGHSGVDIHHYKGNAIKCLARLMTVGMKHGGKLCSVKGGVAHNAIPMDAESCMSFEGVPAEKMTEFLQVIQKIGDEIVNEYKTTDPNIKFEVSKACGSSCSSISVQDSERVIDLLNILPSQVLRMSADVKGLTESSINVGTLKFTAEEGGKLTVLARSSINSYLDAINAQLEAICRLAKFEYVGFRDAYGGWAPNPDSKLLKVTLKHYAAQMNVAPEQIKVEAIHAGLECGELITKYHFTVGGGFDRPHHKAPPQRQRAMRDRLGGPVLRDGEERDLGAGEVILCCNYQQLNRVQYFFG</sequence>
<protein>
    <submittedName>
        <fullName evidence="9">Aminoacyl-histidine dipeptidase</fullName>
    </submittedName>
    <submittedName>
        <fullName evidence="10">Aminoacyl-histidine_dipeptidase</fullName>
    </submittedName>
</protein>
<dbReference type="SUPFAM" id="SSF53187">
    <property type="entry name" value="Zn-dependent exopeptidases"/>
    <property type="match status" value="1"/>
</dbReference>
<dbReference type="PANTHER" id="PTHR43501:SF1">
    <property type="entry name" value="CYTOSOL NON-SPECIFIC DIPEPTIDASE"/>
    <property type="match status" value="1"/>
</dbReference>
<reference evidence="9" key="1">
    <citation type="submission" date="2023-06" db="EMBL/GenBank/DDBJ databases">
        <authorList>
            <person name="Kurt Z."/>
        </authorList>
    </citation>
    <scope>NUCLEOTIDE SEQUENCE</scope>
</reference>
<evidence type="ECO:0000256" key="1">
    <source>
        <dbReference type="ARBA" id="ARBA00001941"/>
    </source>
</evidence>
<dbReference type="Proteomes" id="UP001642409">
    <property type="component" value="Unassembled WGS sequence"/>
</dbReference>
<evidence type="ECO:0000256" key="7">
    <source>
        <dbReference type="ARBA" id="ARBA00023049"/>
    </source>
</evidence>
<name>A0AA86V5M7_9EUKA</name>
<dbReference type="GO" id="GO:0005829">
    <property type="term" value="C:cytosol"/>
    <property type="evidence" value="ECO:0007669"/>
    <property type="project" value="TreeGrafter"/>
</dbReference>
<keyword evidence="11" id="KW-1185">Reference proteome</keyword>
<evidence type="ECO:0000256" key="5">
    <source>
        <dbReference type="ARBA" id="ARBA00022801"/>
    </source>
</evidence>